<sequence>MIKHFDPSVTTGEKRFIKVILPTWEMKIPEKIPKDLSDLFPSAFYTANEEPIRLSDAKHTKKEIRSSIDFLYSLNSNKTTNVKLPYAVSSTDDLSVFHRSIYQNIRQYSIPDYSDDSTYLLSQKFRIEHHIIVEDVYLYPFTSMGVIKNIDTVLDKREVYTRLKDPTGGMLTPYHLWFYVTRGYLRPLSENQIRLCMLRKKLPVSLRKALNDYIFDPYLDSKKVRSLEDFFSLHNTAIKAMVKVGAISLNWVCHSKEYMETKYTKIQLPQLNNKRCFYRAALTWKDEDLATIISGDFPDPKMYVTRDAMIGTFVSDLLTYANHEIPEFQRVYNENEEC</sequence>
<dbReference type="EMBL" id="MK500296">
    <property type="protein sequence ID" value="QBK84788.1"/>
    <property type="molecule type" value="Genomic_DNA"/>
</dbReference>
<gene>
    <name evidence="1" type="ORF">LCDPAC01_02690</name>
</gene>
<organism evidence="1">
    <name type="scientific">Pithovirus LCDPAC01</name>
    <dbReference type="NCBI Taxonomy" id="2506600"/>
    <lineage>
        <taxon>Viruses</taxon>
        <taxon>Pithoviruses</taxon>
    </lineage>
</organism>
<proteinExistence type="predicted"/>
<accession>A0A4D5XEM6</accession>
<name>A0A4D5XEM6_9VIRU</name>
<reference evidence="1" key="1">
    <citation type="journal article" date="2019" name="MBio">
        <title>Virus Genomes from Deep Sea Sediments Expand the Ocean Megavirome and Support Independent Origins of Viral Gigantism.</title>
        <authorList>
            <person name="Backstrom D."/>
            <person name="Yutin N."/>
            <person name="Jorgensen S.L."/>
            <person name="Dharamshi J."/>
            <person name="Homa F."/>
            <person name="Zaremba-Niedwiedzka K."/>
            <person name="Spang A."/>
            <person name="Wolf Y.I."/>
            <person name="Koonin E.V."/>
            <person name="Ettema T.J."/>
        </authorList>
    </citation>
    <scope>NUCLEOTIDE SEQUENCE</scope>
</reference>
<evidence type="ECO:0000313" key="1">
    <source>
        <dbReference type="EMBL" id="QBK84788.1"/>
    </source>
</evidence>
<protein>
    <submittedName>
        <fullName evidence="1">Uncharacterized protein</fullName>
    </submittedName>
</protein>